<feature type="domain" description="GST C-terminal" evidence="3">
    <location>
        <begin position="82"/>
        <end position="209"/>
    </location>
</feature>
<dbReference type="SUPFAM" id="SSF47616">
    <property type="entry name" value="GST C-terminal domain-like"/>
    <property type="match status" value="1"/>
</dbReference>
<dbReference type="GO" id="GO:0016740">
    <property type="term" value="F:transferase activity"/>
    <property type="evidence" value="ECO:0007669"/>
    <property type="project" value="UniProtKB-KW"/>
</dbReference>
<accession>A0A3G8LVH7</accession>
<dbReference type="KEGG" id="slj:EGC82_10380"/>
<dbReference type="InterPro" id="IPR036282">
    <property type="entry name" value="Glutathione-S-Trfase_C_sf"/>
</dbReference>
<evidence type="ECO:0000256" key="1">
    <source>
        <dbReference type="RuleBase" id="RU003494"/>
    </source>
</evidence>
<dbReference type="PANTHER" id="PTHR44051:SF19">
    <property type="entry name" value="DISULFIDE-BOND OXIDOREDUCTASE YFCG"/>
    <property type="match status" value="1"/>
</dbReference>
<dbReference type="Proteomes" id="UP000278035">
    <property type="component" value="Chromosome"/>
</dbReference>
<dbReference type="PANTHER" id="PTHR44051">
    <property type="entry name" value="GLUTATHIONE S-TRANSFERASE-RELATED"/>
    <property type="match status" value="1"/>
</dbReference>
<feature type="domain" description="GST N-terminal" evidence="2">
    <location>
        <begin position="1"/>
        <end position="80"/>
    </location>
</feature>
<dbReference type="InterPro" id="IPR004046">
    <property type="entry name" value="GST_C"/>
</dbReference>
<dbReference type="SFLD" id="SFLDG01151">
    <property type="entry name" value="Main.2:_Nu-like"/>
    <property type="match status" value="1"/>
</dbReference>
<evidence type="ECO:0000313" key="4">
    <source>
        <dbReference type="EMBL" id="AZG73135.1"/>
    </source>
</evidence>
<dbReference type="Gene3D" id="1.20.1050.10">
    <property type="match status" value="1"/>
</dbReference>
<dbReference type="EMBL" id="CP034015">
    <property type="protein sequence ID" value="AZG73135.1"/>
    <property type="molecule type" value="Genomic_DNA"/>
</dbReference>
<dbReference type="InterPro" id="IPR010987">
    <property type="entry name" value="Glutathione-S-Trfase_C-like"/>
</dbReference>
<dbReference type="InterPro" id="IPR036249">
    <property type="entry name" value="Thioredoxin-like_sf"/>
</dbReference>
<dbReference type="RefSeq" id="WP_124730694.1">
    <property type="nucleotide sequence ID" value="NZ_CBCSKC010000007.1"/>
</dbReference>
<gene>
    <name evidence="4" type="ORF">EGC82_10380</name>
</gene>
<sequence>MIKFYFHPGPNPMKIALFLEETGLEFELVPVDTLKGEQHTAEFKAINPNAKTPAIEDNGVRVFDSNAILLYLADKTGQLAATPENRGELLSWLMFIATGLGPYSGQCVHFTHHAPEKIDYAANRYRRETQRHYDVLDTHLNNRDFMVGDTLSIVDIAAWGWVDRIGFVLGENALAAYPNVQRWFNGVNSRPAVERARNMGKDIEFKSEFDEAAKRAFFPQNYTVDAI</sequence>
<dbReference type="Gene3D" id="3.40.30.10">
    <property type="entry name" value="Glutaredoxin"/>
    <property type="match status" value="1"/>
</dbReference>
<comment type="similarity">
    <text evidence="1">Belongs to the GST superfamily.</text>
</comment>
<keyword evidence="5" id="KW-1185">Reference proteome</keyword>
<name>A0A3G8LVH7_9GAMM</name>
<dbReference type="Pfam" id="PF02798">
    <property type="entry name" value="GST_N"/>
    <property type="match status" value="1"/>
</dbReference>
<dbReference type="Pfam" id="PF00043">
    <property type="entry name" value="GST_C"/>
    <property type="match status" value="1"/>
</dbReference>
<dbReference type="PROSITE" id="PS50405">
    <property type="entry name" value="GST_CTER"/>
    <property type="match status" value="1"/>
</dbReference>
<dbReference type="OrthoDB" id="9803562at2"/>
<dbReference type="InterPro" id="IPR040079">
    <property type="entry name" value="Glutathione_S-Trfase"/>
</dbReference>
<evidence type="ECO:0000259" key="2">
    <source>
        <dbReference type="PROSITE" id="PS50404"/>
    </source>
</evidence>
<proteinExistence type="inferred from homology"/>
<organism evidence="4 5">
    <name type="scientific">Shewanella livingstonensis</name>
    <dbReference type="NCBI Taxonomy" id="150120"/>
    <lineage>
        <taxon>Bacteria</taxon>
        <taxon>Pseudomonadati</taxon>
        <taxon>Pseudomonadota</taxon>
        <taxon>Gammaproteobacteria</taxon>
        <taxon>Alteromonadales</taxon>
        <taxon>Shewanellaceae</taxon>
        <taxon>Shewanella</taxon>
    </lineage>
</organism>
<dbReference type="SFLD" id="SFLDS00019">
    <property type="entry name" value="Glutathione_Transferase_(cytos"/>
    <property type="match status" value="1"/>
</dbReference>
<dbReference type="SUPFAM" id="SSF52833">
    <property type="entry name" value="Thioredoxin-like"/>
    <property type="match status" value="1"/>
</dbReference>
<dbReference type="CDD" id="cd03048">
    <property type="entry name" value="GST_N_Ure2p_like"/>
    <property type="match status" value="1"/>
</dbReference>
<dbReference type="AlphaFoldDB" id="A0A3G8LVH7"/>
<evidence type="ECO:0000313" key="5">
    <source>
        <dbReference type="Proteomes" id="UP000278035"/>
    </source>
</evidence>
<dbReference type="SFLD" id="SFLDG00358">
    <property type="entry name" value="Main_(cytGST)"/>
    <property type="match status" value="1"/>
</dbReference>
<dbReference type="PROSITE" id="PS50404">
    <property type="entry name" value="GST_NTER"/>
    <property type="match status" value="1"/>
</dbReference>
<protein>
    <submittedName>
        <fullName evidence="4">Glutathione S-transferase family protein</fullName>
    </submittedName>
</protein>
<dbReference type="InterPro" id="IPR004045">
    <property type="entry name" value="Glutathione_S-Trfase_N"/>
</dbReference>
<keyword evidence="4" id="KW-0808">Transferase</keyword>
<evidence type="ECO:0000259" key="3">
    <source>
        <dbReference type="PROSITE" id="PS50405"/>
    </source>
</evidence>
<reference evidence="5" key="1">
    <citation type="submission" date="2018-11" db="EMBL/GenBank/DDBJ databases">
        <title>Shewanella sp. M2.</title>
        <authorList>
            <person name="Hwang Y.J."/>
            <person name="Hwang C.Y."/>
        </authorList>
    </citation>
    <scope>NUCLEOTIDE SEQUENCE [LARGE SCALE GENOMIC DNA]</scope>
    <source>
        <strain evidence="5">LMG 19866</strain>
    </source>
</reference>